<dbReference type="Gene3D" id="2.70.98.70">
    <property type="match status" value="1"/>
</dbReference>
<sequence>QKFSFGKKIDWHLDPVSGESWPPKYWPDIDCLSENRLGDIKFAWEINKHQHFFALGKAYWHTKDEKYAEEFTCQILDWIENNPYEIGINWIATVHIAQRIISWIFGYEFFKDSEIFQNRALKQFLKSLYLQTKFIRSHLSIDRKIRTNYFVGEVATLILTGITFPEFRESKEWIDAGIKLLDREIKNLIYEDGASREQSTSYHRLIIDFLLLITVYAKRNNIELTKVIESYTEKTLEFAMYITRPDGRVPMVGDNGEERGYRFDTLSDFWDFSASLAAGAVLFNRRDMKFIAGKFPQETFWLLGIEGFRKYQQIKKTEPDNISIAFGDSGYYLMRNNWTNDGTYLLFKSGSSEGNREPSIHGHCDLLSFELCLGGLPVIIDTGTYAYNLSHRVRNYFQDVKAHNTVSVDGKNQAVIIKAFEWREIPIIKCRNWFSCNDYDLAEGSHNGYSKTSQPVDHIRTILFVKKHNYFVIRDTFEGMGQHTFEQYF</sequence>
<gene>
    <name evidence="7" type="ORF">S01H1_01247</name>
</gene>
<feature type="domain" description="Heparin-sulfate lyase N-terminal" evidence="6">
    <location>
        <begin position="2"/>
        <end position="256"/>
    </location>
</feature>
<dbReference type="Gene3D" id="1.50.10.100">
    <property type="entry name" value="Chondroitin AC/alginate lyase"/>
    <property type="match status" value="1"/>
</dbReference>
<evidence type="ECO:0000259" key="5">
    <source>
        <dbReference type="Pfam" id="PF07940"/>
    </source>
</evidence>
<dbReference type="InterPro" id="IPR012480">
    <property type="entry name" value="Hepar_II_III_C"/>
</dbReference>
<dbReference type="PANTHER" id="PTHR39210">
    <property type="entry name" value="HEPARIN-SULFATE LYASE"/>
    <property type="match status" value="1"/>
</dbReference>
<name>X0SC62_9ZZZZ</name>
<evidence type="ECO:0000256" key="1">
    <source>
        <dbReference type="ARBA" id="ARBA00004418"/>
    </source>
</evidence>
<evidence type="ECO:0000256" key="2">
    <source>
        <dbReference type="ARBA" id="ARBA00022729"/>
    </source>
</evidence>
<dbReference type="SUPFAM" id="SSF48230">
    <property type="entry name" value="Chondroitin AC/alginate lyase"/>
    <property type="match status" value="1"/>
</dbReference>
<evidence type="ECO:0000259" key="6">
    <source>
        <dbReference type="Pfam" id="PF16889"/>
    </source>
</evidence>
<dbReference type="InterPro" id="IPR031680">
    <property type="entry name" value="Hepar_II_III_N"/>
</dbReference>
<comment type="subcellular location">
    <subcellularLocation>
        <location evidence="1">Periplasm</location>
    </subcellularLocation>
</comment>
<evidence type="ECO:0000256" key="3">
    <source>
        <dbReference type="ARBA" id="ARBA00022764"/>
    </source>
</evidence>
<feature type="non-terminal residue" evidence="7">
    <location>
        <position position="1"/>
    </location>
</feature>
<dbReference type="EMBL" id="BARS01000525">
    <property type="protein sequence ID" value="GAF78658.1"/>
    <property type="molecule type" value="Genomic_DNA"/>
</dbReference>
<reference evidence="7" key="1">
    <citation type="journal article" date="2014" name="Front. Microbiol.">
        <title>High frequency of phylogenetically diverse reductive dehalogenase-homologous genes in deep subseafloor sedimentary metagenomes.</title>
        <authorList>
            <person name="Kawai M."/>
            <person name="Futagami T."/>
            <person name="Toyoda A."/>
            <person name="Takaki Y."/>
            <person name="Nishi S."/>
            <person name="Hori S."/>
            <person name="Arai W."/>
            <person name="Tsubouchi T."/>
            <person name="Morono Y."/>
            <person name="Uchiyama I."/>
            <person name="Ito T."/>
            <person name="Fujiyama A."/>
            <person name="Inagaki F."/>
            <person name="Takami H."/>
        </authorList>
    </citation>
    <scope>NUCLEOTIDE SEQUENCE</scope>
    <source>
        <strain evidence="7">Expedition CK06-06</strain>
    </source>
</reference>
<organism evidence="7">
    <name type="scientific">marine sediment metagenome</name>
    <dbReference type="NCBI Taxonomy" id="412755"/>
    <lineage>
        <taxon>unclassified sequences</taxon>
        <taxon>metagenomes</taxon>
        <taxon>ecological metagenomes</taxon>
    </lineage>
</organism>
<dbReference type="GO" id="GO:0042597">
    <property type="term" value="C:periplasmic space"/>
    <property type="evidence" value="ECO:0007669"/>
    <property type="project" value="UniProtKB-SubCell"/>
</dbReference>
<proteinExistence type="predicted"/>
<dbReference type="PANTHER" id="PTHR39210:SF1">
    <property type="entry name" value="HEPARIN-SULFATE LYASE"/>
    <property type="match status" value="1"/>
</dbReference>
<accession>X0SC62</accession>
<dbReference type="GO" id="GO:0016829">
    <property type="term" value="F:lyase activity"/>
    <property type="evidence" value="ECO:0007669"/>
    <property type="project" value="UniProtKB-KW"/>
</dbReference>
<keyword evidence="4" id="KW-0456">Lyase</keyword>
<keyword evidence="3" id="KW-0574">Periplasm</keyword>
<keyword evidence="2" id="KW-0732">Signal</keyword>
<dbReference type="Pfam" id="PF16889">
    <property type="entry name" value="Hepar_II_III_N"/>
    <property type="match status" value="1"/>
</dbReference>
<feature type="non-terminal residue" evidence="7">
    <location>
        <position position="489"/>
    </location>
</feature>
<dbReference type="AlphaFoldDB" id="X0SC62"/>
<evidence type="ECO:0000313" key="7">
    <source>
        <dbReference type="EMBL" id="GAF78658.1"/>
    </source>
</evidence>
<evidence type="ECO:0000256" key="4">
    <source>
        <dbReference type="ARBA" id="ARBA00023239"/>
    </source>
</evidence>
<feature type="domain" description="Heparinase II/III-like C-terminal" evidence="5">
    <location>
        <begin position="323"/>
        <end position="489"/>
    </location>
</feature>
<protein>
    <submittedName>
        <fullName evidence="7">Uncharacterized protein</fullName>
    </submittedName>
</protein>
<comment type="caution">
    <text evidence="7">The sequence shown here is derived from an EMBL/GenBank/DDBJ whole genome shotgun (WGS) entry which is preliminary data.</text>
</comment>
<dbReference type="InterPro" id="IPR008929">
    <property type="entry name" value="Chondroitin_lyas"/>
</dbReference>
<dbReference type="Pfam" id="PF07940">
    <property type="entry name" value="Hepar_II_III_C"/>
    <property type="match status" value="1"/>
</dbReference>